<dbReference type="Proteomes" id="UP000678393">
    <property type="component" value="Unassembled WGS sequence"/>
</dbReference>
<proteinExistence type="predicted"/>
<feature type="non-terminal residue" evidence="1">
    <location>
        <position position="257"/>
    </location>
</feature>
<dbReference type="AlphaFoldDB" id="A0A8S3Z9R3"/>
<dbReference type="EMBL" id="CAJHNH020001625">
    <property type="protein sequence ID" value="CAG5123821.1"/>
    <property type="molecule type" value="Genomic_DNA"/>
</dbReference>
<feature type="non-terminal residue" evidence="1">
    <location>
        <position position="1"/>
    </location>
</feature>
<protein>
    <submittedName>
        <fullName evidence="1">Uncharacterized protein</fullName>
    </submittedName>
</protein>
<dbReference type="PANTHER" id="PTHR11963">
    <property type="entry name" value="LEUCINE AMINOPEPTIDASE-RELATED"/>
    <property type="match status" value="1"/>
</dbReference>
<dbReference type="Gene3D" id="3.40.630.10">
    <property type="entry name" value="Zn peptidases"/>
    <property type="match status" value="1"/>
</dbReference>
<dbReference type="GO" id="GO:0006508">
    <property type="term" value="P:proteolysis"/>
    <property type="evidence" value="ECO:0007669"/>
    <property type="project" value="TreeGrafter"/>
</dbReference>
<comment type="caution">
    <text evidence="1">The sequence shown here is derived from an EMBL/GenBank/DDBJ whole genome shotgun (WGS) entry which is preliminary data.</text>
</comment>
<dbReference type="GO" id="GO:0030145">
    <property type="term" value="F:manganese ion binding"/>
    <property type="evidence" value="ECO:0007669"/>
    <property type="project" value="InterPro"/>
</dbReference>
<gene>
    <name evidence="1" type="ORF">CUNI_LOCUS9379</name>
</gene>
<keyword evidence="2" id="KW-1185">Reference proteome</keyword>
<evidence type="ECO:0000313" key="1">
    <source>
        <dbReference type="EMBL" id="CAG5123821.1"/>
    </source>
</evidence>
<evidence type="ECO:0000313" key="2">
    <source>
        <dbReference type="Proteomes" id="UP000678393"/>
    </source>
</evidence>
<dbReference type="GO" id="GO:0005737">
    <property type="term" value="C:cytoplasm"/>
    <property type="evidence" value="ECO:0007669"/>
    <property type="project" value="InterPro"/>
</dbReference>
<organism evidence="1 2">
    <name type="scientific">Candidula unifasciata</name>
    <dbReference type="NCBI Taxonomy" id="100452"/>
    <lineage>
        <taxon>Eukaryota</taxon>
        <taxon>Metazoa</taxon>
        <taxon>Spiralia</taxon>
        <taxon>Lophotrochozoa</taxon>
        <taxon>Mollusca</taxon>
        <taxon>Gastropoda</taxon>
        <taxon>Heterobranchia</taxon>
        <taxon>Euthyneura</taxon>
        <taxon>Panpulmonata</taxon>
        <taxon>Eupulmonata</taxon>
        <taxon>Stylommatophora</taxon>
        <taxon>Helicina</taxon>
        <taxon>Helicoidea</taxon>
        <taxon>Geomitridae</taxon>
        <taxon>Candidula</taxon>
    </lineage>
</organism>
<dbReference type="SUPFAM" id="SSF53187">
    <property type="entry name" value="Zn-dependent exopeptidases"/>
    <property type="match status" value="1"/>
</dbReference>
<accession>A0A8S3Z9R3</accession>
<dbReference type="OrthoDB" id="10041421at2759"/>
<sequence length="257" mass="28020">PLDIIPVVDIKDGNFDIVIAVTDRLESLTGNLESLQAPLGNYSQNDKAFDKQPVLILTDAVPSGRLIYSATGPLDRDYDDVRRYADAAEAGIKRALSAGSKRPLLVCPLDPRFEKAGIVASLAVLQALYVPLELREAGIGPRVDSLGVWFSDQMDMDEIVIVLKALESGRIVTRDIGGSDPERMAPPKVEEYLLEAFSGSSIVINVTSDVNLLQKDYPLLSAVNRAAHAVDRHRARLIFMEYTGDGNISKTLFLVGK</sequence>
<dbReference type="PANTHER" id="PTHR11963:SF48">
    <property type="entry name" value="DIPEPTIDASE B, ISOFORM A"/>
    <property type="match status" value="1"/>
</dbReference>
<name>A0A8S3Z9R3_9EUPU</name>
<reference evidence="1" key="1">
    <citation type="submission" date="2021-04" db="EMBL/GenBank/DDBJ databases">
        <authorList>
            <consortium name="Molecular Ecology Group"/>
        </authorList>
    </citation>
    <scope>NUCLEOTIDE SEQUENCE</scope>
</reference>
<dbReference type="GO" id="GO:0070006">
    <property type="term" value="F:metalloaminopeptidase activity"/>
    <property type="evidence" value="ECO:0007669"/>
    <property type="project" value="InterPro"/>
</dbReference>
<dbReference type="InterPro" id="IPR011356">
    <property type="entry name" value="Leucine_aapep/pepB"/>
</dbReference>